<reference evidence="1 2" key="1">
    <citation type="submission" date="2024-04" db="EMBL/GenBank/DDBJ databases">
        <authorList>
            <person name="Fracassetti M."/>
        </authorList>
    </citation>
    <scope>NUCLEOTIDE SEQUENCE [LARGE SCALE GENOMIC DNA]</scope>
</reference>
<keyword evidence="2" id="KW-1185">Reference proteome</keyword>
<dbReference type="AlphaFoldDB" id="A0AAV2DHU5"/>
<dbReference type="Proteomes" id="UP001497516">
    <property type="component" value="Chromosome 3"/>
</dbReference>
<proteinExistence type="predicted"/>
<gene>
    <name evidence="1" type="ORF">LTRI10_LOCUS15433</name>
</gene>
<accession>A0AAV2DHU5</accession>
<dbReference type="EMBL" id="OZ034816">
    <property type="protein sequence ID" value="CAL1373509.1"/>
    <property type="molecule type" value="Genomic_DNA"/>
</dbReference>
<organism evidence="1 2">
    <name type="scientific">Linum trigynum</name>
    <dbReference type="NCBI Taxonomy" id="586398"/>
    <lineage>
        <taxon>Eukaryota</taxon>
        <taxon>Viridiplantae</taxon>
        <taxon>Streptophyta</taxon>
        <taxon>Embryophyta</taxon>
        <taxon>Tracheophyta</taxon>
        <taxon>Spermatophyta</taxon>
        <taxon>Magnoliopsida</taxon>
        <taxon>eudicotyledons</taxon>
        <taxon>Gunneridae</taxon>
        <taxon>Pentapetalae</taxon>
        <taxon>rosids</taxon>
        <taxon>fabids</taxon>
        <taxon>Malpighiales</taxon>
        <taxon>Linaceae</taxon>
        <taxon>Linum</taxon>
    </lineage>
</organism>
<sequence length="144" mass="16224">MILPHRRTISSSLLAEVAHPDPPLPPTSFRFSSSLSSHGDNRQYAHYRWPSSSRIPSCRTRVSNRRSPYLFFIVIPTVDSSAPTDRPALQSLEPGRCIGGGCWRYRDGREGLGAAVVARIFVLRWCWSHFDGWVGWADELGWVG</sequence>
<name>A0AAV2DHU5_9ROSI</name>
<evidence type="ECO:0000313" key="2">
    <source>
        <dbReference type="Proteomes" id="UP001497516"/>
    </source>
</evidence>
<protein>
    <submittedName>
        <fullName evidence="1">Uncharacterized protein</fullName>
    </submittedName>
</protein>
<evidence type="ECO:0000313" key="1">
    <source>
        <dbReference type="EMBL" id="CAL1373509.1"/>
    </source>
</evidence>